<evidence type="ECO:0000259" key="3">
    <source>
        <dbReference type="Pfam" id="PF18310"/>
    </source>
</evidence>
<dbReference type="AlphaFoldDB" id="A0A974S5S9"/>
<dbReference type="Pfam" id="PF13204">
    <property type="entry name" value="Apiosidase"/>
    <property type="match status" value="1"/>
</dbReference>
<evidence type="ECO:0000259" key="2">
    <source>
        <dbReference type="Pfam" id="PF16586"/>
    </source>
</evidence>
<feature type="domain" description="DUF5060" evidence="2">
    <location>
        <begin position="24"/>
        <end position="89"/>
    </location>
</feature>
<dbReference type="EMBL" id="CP061035">
    <property type="protein sequence ID" value="QQV78746.1"/>
    <property type="molecule type" value="Genomic_DNA"/>
</dbReference>
<protein>
    <submittedName>
        <fullName evidence="4">DUF5060 domain-containing protein</fullName>
    </submittedName>
</protein>
<gene>
    <name evidence="4" type="ORF">H5J25_00275</name>
</gene>
<accession>A0A974S5S9</accession>
<organism evidence="4 5">
    <name type="scientific">Sphingomonas aliaeris</name>
    <dbReference type="NCBI Taxonomy" id="2759526"/>
    <lineage>
        <taxon>Bacteria</taxon>
        <taxon>Pseudomonadati</taxon>
        <taxon>Pseudomonadota</taxon>
        <taxon>Alphaproteobacteria</taxon>
        <taxon>Sphingomonadales</taxon>
        <taxon>Sphingomonadaceae</taxon>
        <taxon>Sphingomonas</taxon>
    </lineage>
</organism>
<dbReference type="InterPro" id="IPR041239">
    <property type="entry name" value="DUF5605"/>
</dbReference>
<feature type="domain" description="Apiosidase-like catalytic" evidence="1">
    <location>
        <begin position="119"/>
        <end position="375"/>
    </location>
</feature>
<dbReference type="Gene3D" id="2.60.40.3950">
    <property type="match status" value="1"/>
</dbReference>
<evidence type="ECO:0000313" key="4">
    <source>
        <dbReference type="EMBL" id="QQV78746.1"/>
    </source>
</evidence>
<dbReference type="Pfam" id="PF18310">
    <property type="entry name" value="DUF5605"/>
    <property type="match status" value="1"/>
</dbReference>
<keyword evidence="5" id="KW-1185">Reference proteome</keyword>
<name>A0A974S5S9_9SPHN</name>
<dbReference type="Pfam" id="PF16586">
    <property type="entry name" value="DUF5060"/>
    <property type="match status" value="1"/>
</dbReference>
<feature type="domain" description="DUF5605" evidence="3">
    <location>
        <begin position="426"/>
        <end position="514"/>
    </location>
</feature>
<dbReference type="Proteomes" id="UP000595894">
    <property type="component" value="Chromosome"/>
</dbReference>
<dbReference type="PANTHER" id="PTHR37836:SF2">
    <property type="entry name" value="DUF4038 DOMAIN-CONTAINING PROTEIN"/>
    <property type="match status" value="1"/>
</dbReference>
<dbReference type="InterPro" id="IPR013783">
    <property type="entry name" value="Ig-like_fold"/>
</dbReference>
<dbReference type="KEGG" id="sari:H5J25_00275"/>
<evidence type="ECO:0000259" key="1">
    <source>
        <dbReference type="Pfam" id="PF13204"/>
    </source>
</evidence>
<dbReference type="InterPro" id="IPR017853">
    <property type="entry name" value="GH"/>
</dbReference>
<dbReference type="Gene3D" id="3.20.20.80">
    <property type="entry name" value="Glycosidases"/>
    <property type="match status" value="1"/>
</dbReference>
<proteinExistence type="predicted"/>
<dbReference type="SUPFAM" id="SSF51445">
    <property type="entry name" value="(Trans)glycosidases"/>
    <property type="match status" value="1"/>
</dbReference>
<evidence type="ECO:0000313" key="5">
    <source>
        <dbReference type="Proteomes" id="UP000595894"/>
    </source>
</evidence>
<dbReference type="PANTHER" id="PTHR37836">
    <property type="entry name" value="LMO1036 PROTEIN"/>
    <property type="match status" value="1"/>
</dbReference>
<reference evidence="5" key="1">
    <citation type="submission" date="2020-09" db="EMBL/GenBank/DDBJ databases">
        <title>Sphingomonas sp., a new species isolated from pork steak.</title>
        <authorList>
            <person name="Heidler von Heilborn D."/>
        </authorList>
    </citation>
    <scope>NUCLEOTIDE SEQUENCE [LARGE SCALE GENOMIC DNA]</scope>
</reference>
<dbReference type="InterPro" id="IPR025277">
    <property type="entry name" value="Apiosidase-like_cat_dom"/>
</dbReference>
<dbReference type="InterPro" id="IPR032260">
    <property type="entry name" value="DUF5060"/>
</dbReference>
<sequence>MLKGAIVLGGAAATPALAAGRDRTERWGVHEIVLSGPSTGNPIDDVTVSAAFERDGNRLVVPGFYDGDGTYRIRFSPPDVGQWTWKTSSSSAALNGRSGAFQCVAPSSGNHGPVRVTADGYHFAYADGTPFRQIGTTCYSWALQSDAMCAQTLATLRTAPFNKMRMCVFPNVPSVATNPFVKTGPGLHDWDPKRIDPAFFRRFEDRIVRLGALGIEADIILYHPYDEKRGYSDMSRADDERYLRYVAARFGAFRNVWWSMGNEYDAIKTKTVADWDHLFGVLQAADPHDRLRSIHQIIVYYDHRKPWITHASVQNGSAVTDDVPAQLHRSFALKPVIFDEVLYEGNSDKRWGRLDSQGLVDRFWHGLIGGTYVGHSETFNPDRNADFSWLGQGGKLVGTSAPRLAFLRKIMEAGPTPGIEPIQTWWGYHLGGKEFEYYLRYFGADQPTEWAVNLPGRDKDPRNTYRADIIDTWNMTVTPVEGTFRMAKRDAYEFHDPDRPTIKLPGKKWTAVRLVKV</sequence>
<dbReference type="Gene3D" id="2.60.40.10">
    <property type="entry name" value="Immunoglobulins"/>
    <property type="match status" value="1"/>
</dbReference>